<dbReference type="InterPro" id="IPR017441">
    <property type="entry name" value="Protein_kinase_ATP_BS"/>
</dbReference>
<feature type="compositionally biased region" description="Acidic residues" evidence="9">
    <location>
        <begin position="484"/>
        <end position="493"/>
    </location>
</feature>
<dbReference type="SUPFAM" id="SSF56112">
    <property type="entry name" value="Protein kinase-like (PK-like)"/>
    <property type="match status" value="1"/>
</dbReference>
<feature type="binding site" evidence="7">
    <location>
        <position position="1009"/>
    </location>
    <ligand>
        <name>substrate</name>
    </ligand>
</feature>
<dbReference type="EC" id="3.2.1.143" evidence="2"/>
<dbReference type="GO" id="GO:0005737">
    <property type="term" value="C:cytoplasm"/>
    <property type="evidence" value="ECO:0007669"/>
    <property type="project" value="TreeGrafter"/>
</dbReference>
<dbReference type="GO" id="GO:0009225">
    <property type="term" value="P:nucleotide-sugar metabolic process"/>
    <property type="evidence" value="ECO:0007669"/>
    <property type="project" value="TreeGrafter"/>
</dbReference>
<dbReference type="GO" id="GO:0005634">
    <property type="term" value="C:nucleus"/>
    <property type="evidence" value="ECO:0007669"/>
    <property type="project" value="TreeGrafter"/>
</dbReference>
<dbReference type="InterPro" id="IPR000719">
    <property type="entry name" value="Prot_kinase_dom"/>
</dbReference>
<dbReference type="Pfam" id="PF00069">
    <property type="entry name" value="Pkinase"/>
    <property type="match status" value="1"/>
</dbReference>
<feature type="binding site" evidence="7">
    <location>
        <position position="954"/>
    </location>
    <ligand>
        <name>substrate</name>
    </ligand>
</feature>
<feature type="active site" evidence="6">
    <location>
        <position position="969"/>
    </location>
</feature>
<dbReference type="Gene3D" id="3.30.200.20">
    <property type="entry name" value="Phosphorylase Kinase, domain 1"/>
    <property type="match status" value="1"/>
</dbReference>
<evidence type="ECO:0000256" key="9">
    <source>
        <dbReference type="SAM" id="MobiDB-lite"/>
    </source>
</evidence>
<name>A0A9N7TPI8_PLEPL</name>
<dbReference type="Proteomes" id="UP001153269">
    <property type="component" value="Unassembled WGS sequence"/>
</dbReference>
<dbReference type="InterPro" id="IPR011009">
    <property type="entry name" value="Kinase-like_dom_sf"/>
</dbReference>
<evidence type="ECO:0000313" key="11">
    <source>
        <dbReference type="EMBL" id="CAB1416710.1"/>
    </source>
</evidence>
<dbReference type="PANTHER" id="PTHR12837">
    <property type="entry name" value="POLY ADP-RIBOSE GLYCOHYDROLASE"/>
    <property type="match status" value="1"/>
</dbReference>
<keyword evidence="5 8" id="KW-0067">ATP-binding</keyword>
<dbReference type="Pfam" id="PF05028">
    <property type="entry name" value="PARG_cat_C"/>
    <property type="match status" value="1"/>
</dbReference>
<dbReference type="PROSITE" id="PS50011">
    <property type="entry name" value="PROTEIN_KINASE_DOM"/>
    <property type="match status" value="1"/>
</dbReference>
<feature type="compositionally biased region" description="Basic and acidic residues" evidence="9">
    <location>
        <begin position="471"/>
        <end position="483"/>
    </location>
</feature>
<feature type="region of interest" description="Disordered" evidence="9">
    <location>
        <begin position="527"/>
        <end position="568"/>
    </location>
</feature>
<evidence type="ECO:0000256" key="6">
    <source>
        <dbReference type="PIRSR" id="PIRSR607724-1"/>
    </source>
</evidence>
<feature type="region of interest" description="Disordered" evidence="9">
    <location>
        <begin position="471"/>
        <end position="494"/>
    </location>
</feature>
<dbReference type="Pfam" id="PF20811">
    <property type="entry name" value="PARG_cat_N"/>
    <property type="match status" value="1"/>
</dbReference>
<dbReference type="GO" id="GO:0005524">
    <property type="term" value="F:ATP binding"/>
    <property type="evidence" value="ECO:0007669"/>
    <property type="project" value="UniProtKB-UniRule"/>
</dbReference>
<feature type="active site" evidence="6">
    <location>
        <position position="951"/>
    </location>
</feature>
<dbReference type="SMART" id="SM00220">
    <property type="entry name" value="S_TKc"/>
    <property type="match status" value="1"/>
</dbReference>
<dbReference type="GO" id="GO:0005975">
    <property type="term" value="P:carbohydrate metabolic process"/>
    <property type="evidence" value="ECO:0007669"/>
    <property type="project" value="InterPro"/>
</dbReference>
<dbReference type="InterPro" id="IPR046372">
    <property type="entry name" value="PARG_cat_C"/>
</dbReference>
<feature type="domain" description="Protein kinase" evidence="10">
    <location>
        <begin position="16"/>
        <end position="266"/>
    </location>
</feature>
<evidence type="ECO:0000256" key="2">
    <source>
        <dbReference type="ARBA" id="ARBA00012255"/>
    </source>
</evidence>
<feature type="compositionally biased region" description="Basic and acidic residues" evidence="9">
    <location>
        <begin position="602"/>
        <end position="617"/>
    </location>
</feature>
<evidence type="ECO:0000256" key="7">
    <source>
        <dbReference type="PIRSR" id="PIRSR607724-2"/>
    </source>
</evidence>
<dbReference type="Gene3D" id="1.10.510.10">
    <property type="entry name" value="Transferase(Phosphotransferase) domain 1"/>
    <property type="match status" value="1"/>
</dbReference>
<evidence type="ECO:0000256" key="4">
    <source>
        <dbReference type="ARBA" id="ARBA00022801"/>
    </source>
</evidence>
<feature type="compositionally biased region" description="Polar residues" evidence="9">
    <location>
        <begin position="532"/>
        <end position="541"/>
    </location>
</feature>
<keyword evidence="3 8" id="KW-0547">Nucleotide-binding</keyword>
<dbReference type="GO" id="GO:0006282">
    <property type="term" value="P:regulation of DNA repair"/>
    <property type="evidence" value="ECO:0007669"/>
    <property type="project" value="InterPro"/>
</dbReference>
<feature type="active site" evidence="6">
    <location>
        <position position="970"/>
    </location>
</feature>
<proteinExistence type="inferred from homology"/>
<comment type="caution">
    <text evidence="11">The sequence shown here is derived from an EMBL/GenBank/DDBJ whole genome shotgun (WGS) entry which is preliminary data.</text>
</comment>
<evidence type="ECO:0000256" key="1">
    <source>
        <dbReference type="ARBA" id="ARBA00009545"/>
    </source>
</evidence>
<comment type="similarity">
    <text evidence="1">Belongs to the poly(ADP-ribose) glycohydrolase family.</text>
</comment>
<evidence type="ECO:0000256" key="3">
    <source>
        <dbReference type="ARBA" id="ARBA00022741"/>
    </source>
</evidence>
<protein>
    <recommendedName>
        <fullName evidence="2">poly(ADP-ribose) glycohydrolase</fullName>
        <ecNumber evidence="2">3.2.1.143</ecNumber>
    </recommendedName>
</protein>
<organism evidence="11 12">
    <name type="scientific">Pleuronectes platessa</name>
    <name type="common">European plaice</name>
    <dbReference type="NCBI Taxonomy" id="8262"/>
    <lineage>
        <taxon>Eukaryota</taxon>
        <taxon>Metazoa</taxon>
        <taxon>Chordata</taxon>
        <taxon>Craniata</taxon>
        <taxon>Vertebrata</taxon>
        <taxon>Euteleostomi</taxon>
        <taxon>Actinopterygii</taxon>
        <taxon>Neopterygii</taxon>
        <taxon>Teleostei</taxon>
        <taxon>Neoteleostei</taxon>
        <taxon>Acanthomorphata</taxon>
        <taxon>Carangaria</taxon>
        <taxon>Pleuronectiformes</taxon>
        <taxon>Pleuronectoidei</taxon>
        <taxon>Pleuronectidae</taxon>
        <taxon>Pleuronectes</taxon>
    </lineage>
</organism>
<evidence type="ECO:0000256" key="5">
    <source>
        <dbReference type="ARBA" id="ARBA00022840"/>
    </source>
</evidence>
<dbReference type="PANTHER" id="PTHR12837:SF8">
    <property type="entry name" value="POLY(ADP-RIBOSE) GLYCOHYDROLASE"/>
    <property type="match status" value="1"/>
</dbReference>
<gene>
    <name evidence="11" type="ORF">PLEPLA_LOCUS4501</name>
</gene>
<dbReference type="InterPro" id="IPR048362">
    <property type="entry name" value="PARG_helical"/>
</dbReference>
<feature type="region of interest" description="Disordered" evidence="9">
    <location>
        <begin position="409"/>
        <end position="457"/>
    </location>
</feature>
<evidence type="ECO:0000259" key="10">
    <source>
        <dbReference type="PROSITE" id="PS50011"/>
    </source>
</evidence>
<feature type="binding site" evidence="8">
    <location>
        <position position="45"/>
    </location>
    <ligand>
        <name>ATP</name>
        <dbReference type="ChEBI" id="CHEBI:30616"/>
    </ligand>
</feature>
<dbReference type="GO" id="GO:0004672">
    <property type="term" value="F:protein kinase activity"/>
    <property type="evidence" value="ECO:0007669"/>
    <property type="project" value="InterPro"/>
</dbReference>
<evidence type="ECO:0000313" key="12">
    <source>
        <dbReference type="Proteomes" id="UP001153269"/>
    </source>
</evidence>
<dbReference type="InterPro" id="IPR007724">
    <property type="entry name" value="Poly_GlycHdrlase"/>
</dbReference>
<keyword evidence="4" id="KW-0378">Hydrolase</keyword>
<dbReference type="GO" id="GO:1990966">
    <property type="term" value="P:ATP generation from poly-ADP-D-ribose"/>
    <property type="evidence" value="ECO:0007669"/>
    <property type="project" value="TreeGrafter"/>
</dbReference>
<dbReference type="GO" id="GO:0004649">
    <property type="term" value="F:poly(ADP-ribose) glycohydrolase activity"/>
    <property type="evidence" value="ECO:0007669"/>
    <property type="project" value="UniProtKB-EC"/>
</dbReference>
<reference evidence="11" key="1">
    <citation type="submission" date="2020-03" db="EMBL/GenBank/DDBJ databases">
        <authorList>
            <person name="Weist P."/>
        </authorList>
    </citation>
    <scope>NUCLEOTIDE SEQUENCE</scope>
</reference>
<dbReference type="PROSITE" id="PS00108">
    <property type="entry name" value="PROTEIN_KINASE_ST"/>
    <property type="match status" value="1"/>
</dbReference>
<feature type="binding site" evidence="7">
    <location>
        <position position="968"/>
    </location>
    <ligand>
        <name>substrate</name>
    </ligand>
</feature>
<dbReference type="PROSITE" id="PS00107">
    <property type="entry name" value="PROTEIN_KINASE_ATP"/>
    <property type="match status" value="1"/>
</dbReference>
<dbReference type="InterPro" id="IPR008271">
    <property type="entry name" value="Ser/Thr_kinase_AS"/>
</dbReference>
<sequence length="1175" mass="131483">MEFAIGKNISTRTASYKVTKYLGQGAFGTVAECKKETTNETVALKIFRSKEQIRVARIEEDYLRQLRELDADQFNIVRLNDSFAFEGRYCLEFEKLDVELFDFIRMSPTRFLDLKQIRPILQQLATALDFLKTIGITHADLKPQNIMMVDQVNEPLRVKVIDFGLALNNPAESVGATIQTLSYRAPEVLLGAPFNEAIDVWSLGCTAGEMFLGTRLFNAWDKYDMVGISGDGECDLANFINLLTQMLKVNSSERITPRAILEHPFLTMSNLQGTFNNSPYLKSCMDMMSVCWDQSSPNGEDAAQTTLQTSLNEGTSTSAVSPAKEDRLAGVSAEELFPSQASTTSKAKKRKRNECDNRRVWTNASLVVSAQVLLMTNFEPLAKRLKVGTDAPASPSSVFRDQSLCRKMQDNESVDDEETGVRNTEMKMDLQPKTGAGSLRSVKKNTSHQRMGPRQQQKFINTLEQWLVKPRKDSDTTEVRQTQDDVESTDDGGLESTSAQYLECQNAELPTEFNMDEDTQLFTAQDLEEHSQVSPSSQDSAGSGLIHTLSCNDGGSETEELETCSASSETSVKHKITDFFSRNSSRRLLGRKGQPDQTPGKQDGDKESTSADGKPDIKWLGTPISELKRMPECGRSLPPLRNVPDQHTVMIRTDLLHYGKVPVPYPGVFKDTWDFTHAKMPCSSSNLFPIQDQETQELQNKSRWELIKESLNKNFTSSLDIKNAILKYSPSIAKKWDFTALHQYCTKVLKPDAAEHLFDSLLPDLVQLALRASELCTKPIPLLKRGMDHSITMSQEQVACLLANAFFCTFPRRNSRKTEYCHYPDINFVRLFEGSSSKKIEKLKTLMCYFKSVTKQKPLGLVTFTRQSLDKPPPWESSQTRLTKLHITCEGTIEDDGSGMLQSVTEPLHSGAFHPDCLLLLKRPFEGVCAGTGVEASEPPPLNVSAALPVDFANQFVGGGVTGSGLVQEEIRFLINPELIVSRLFTEALDHNECLIITGTQQYSKYTGYAQTYRCAGSHQDKTPRDDWQRRCTEIVAIDALHFRNFREQFRPEKIDRELNKAYCGFARPKEQSQNLSAVATGNWGCGVFGALLQMLAAAEAGRDVAYFTFGDSQLMTDVHNMHSFLTEHNISVGEVYDLLGQYNSSVCKSCLGRRPDVSLYSFIYQQVSPSLAPE</sequence>
<dbReference type="EMBL" id="CADEAL010000224">
    <property type="protein sequence ID" value="CAB1416710.1"/>
    <property type="molecule type" value="Genomic_DNA"/>
</dbReference>
<dbReference type="AlphaFoldDB" id="A0A9N7TPI8"/>
<feature type="region of interest" description="Disordered" evidence="9">
    <location>
        <begin position="584"/>
        <end position="619"/>
    </location>
</feature>
<keyword evidence="12" id="KW-1185">Reference proteome</keyword>
<accession>A0A9N7TPI8</accession>
<evidence type="ECO:0000256" key="8">
    <source>
        <dbReference type="PROSITE-ProRule" id="PRU10141"/>
    </source>
</evidence>